<proteinExistence type="predicted"/>
<dbReference type="AlphaFoldDB" id="A0A7R9P8H1"/>
<evidence type="ECO:0000313" key="2">
    <source>
        <dbReference type="EMBL" id="CAD7573480.1"/>
    </source>
</evidence>
<accession>A0A7R9P8H1</accession>
<dbReference type="EMBL" id="OE181644">
    <property type="protein sequence ID" value="CAD7573480.1"/>
    <property type="molecule type" value="Genomic_DNA"/>
</dbReference>
<reference evidence="2" key="1">
    <citation type="submission" date="2020-11" db="EMBL/GenBank/DDBJ databases">
        <authorList>
            <person name="Tran Van P."/>
        </authorList>
    </citation>
    <scope>NUCLEOTIDE SEQUENCE</scope>
</reference>
<protein>
    <submittedName>
        <fullName evidence="2">(California timema) hypothetical protein</fullName>
    </submittedName>
</protein>
<keyword evidence="1" id="KW-0472">Membrane</keyword>
<gene>
    <name evidence="2" type="ORF">TCMB3V08_LOCUS6118</name>
</gene>
<evidence type="ECO:0000256" key="1">
    <source>
        <dbReference type="SAM" id="Phobius"/>
    </source>
</evidence>
<feature type="transmembrane region" description="Helical" evidence="1">
    <location>
        <begin position="42"/>
        <end position="62"/>
    </location>
</feature>
<sequence length="217" mass="24233">MTDREIKVSIAAGCIKFRGTIPALESKEERKAKVSVPAMTKLWSNAAVAILALTLMCVLLPVHVIHRLICYQSVNSFMIWCCTRQLELETVLKVRLDVLLTSFSTGSIEPRDKWSIWYPSFSHGCAVMPLLKAGFVFPLSHSVISDGVLYLLPSTVTATVRRTFNWRWETPIKITTTSPLKPWRFQTDPASTATKRNLHPCGGFGSSQPLISTPNQN</sequence>
<organism evidence="2">
    <name type="scientific">Timema californicum</name>
    <name type="common">California timema</name>
    <name type="synonym">Walking stick</name>
    <dbReference type="NCBI Taxonomy" id="61474"/>
    <lineage>
        <taxon>Eukaryota</taxon>
        <taxon>Metazoa</taxon>
        <taxon>Ecdysozoa</taxon>
        <taxon>Arthropoda</taxon>
        <taxon>Hexapoda</taxon>
        <taxon>Insecta</taxon>
        <taxon>Pterygota</taxon>
        <taxon>Neoptera</taxon>
        <taxon>Polyneoptera</taxon>
        <taxon>Phasmatodea</taxon>
        <taxon>Timematodea</taxon>
        <taxon>Timematoidea</taxon>
        <taxon>Timematidae</taxon>
        <taxon>Timema</taxon>
    </lineage>
</organism>
<name>A0A7R9P8H1_TIMCA</name>
<keyword evidence="1" id="KW-0812">Transmembrane</keyword>
<keyword evidence="1" id="KW-1133">Transmembrane helix</keyword>